<proteinExistence type="predicted"/>
<dbReference type="EMBL" id="KQ253254">
    <property type="protein sequence ID" value="KNC69802.1"/>
    <property type="molecule type" value="Genomic_DNA"/>
</dbReference>
<dbReference type="AlphaFoldDB" id="A0A0L0EZD4"/>
<evidence type="ECO:0008006" key="3">
    <source>
        <dbReference type="Google" id="ProtNLM"/>
    </source>
</evidence>
<dbReference type="Proteomes" id="UP000054560">
    <property type="component" value="Unassembled WGS sequence"/>
</dbReference>
<protein>
    <recommendedName>
        <fullName evidence="3">Protein kinase domain-containing protein</fullName>
    </recommendedName>
</protein>
<reference evidence="1 2" key="1">
    <citation type="submission" date="2011-02" db="EMBL/GenBank/DDBJ databases">
        <title>The Genome Sequence of Sphaeroforma arctica JP610.</title>
        <authorList>
            <consortium name="The Broad Institute Genome Sequencing Platform"/>
            <person name="Russ C."/>
            <person name="Cuomo C."/>
            <person name="Young S.K."/>
            <person name="Zeng Q."/>
            <person name="Gargeya S."/>
            <person name="Alvarado L."/>
            <person name="Berlin A."/>
            <person name="Chapman S.B."/>
            <person name="Chen Z."/>
            <person name="Freedman E."/>
            <person name="Gellesch M."/>
            <person name="Goldberg J."/>
            <person name="Griggs A."/>
            <person name="Gujja S."/>
            <person name="Heilman E."/>
            <person name="Heiman D."/>
            <person name="Howarth C."/>
            <person name="Mehta T."/>
            <person name="Neiman D."/>
            <person name="Pearson M."/>
            <person name="Roberts A."/>
            <person name="Saif S."/>
            <person name="Shea T."/>
            <person name="Shenoy N."/>
            <person name="Sisk P."/>
            <person name="Stolte C."/>
            <person name="Sykes S."/>
            <person name="White J."/>
            <person name="Yandava C."/>
            <person name="Burger G."/>
            <person name="Gray M.W."/>
            <person name="Holland P.W.H."/>
            <person name="King N."/>
            <person name="Lang F.B.F."/>
            <person name="Roger A.J."/>
            <person name="Ruiz-Trillo I."/>
            <person name="Haas B."/>
            <person name="Nusbaum C."/>
            <person name="Birren B."/>
        </authorList>
    </citation>
    <scope>NUCLEOTIDE SEQUENCE [LARGE SCALE GENOMIC DNA]</scope>
    <source>
        <strain evidence="1 2">JP610</strain>
    </source>
</reference>
<feature type="non-terminal residue" evidence="1">
    <location>
        <position position="1"/>
    </location>
</feature>
<organism evidence="1 2">
    <name type="scientific">Sphaeroforma arctica JP610</name>
    <dbReference type="NCBI Taxonomy" id="667725"/>
    <lineage>
        <taxon>Eukaryota</taxon>
        <taxon>Ichthyosporea</taxon>
        <taxon>Ichthyophonida</taxon>
        <taxon>Sphaeroforma</taxon>
    </lineage>
</organism>
<keyword evidence="2" id="KW-1185">Reference proteome</keyword>
<gene>
    <name evidence="1" type="ORF">SARC_17680</name>
</gene>
<evidence type="ECO:0000313" key="1">
    <source>
        <dbReference type="EMBL" id="KNC69802.1"/>
    </source>
</evidence>
<dbReference type="RefSeq" id="XP_014143704.1">
    <property type="nucleotide sequence ID" value="XM_014288229.1"/>
</dbReference>
<dbReference type="GeneID" id="25918184"/>
<name>A0A0L0EZD4_9EUKA</name>
<evidence type="ECO:0000313" key="2">
    <source>
        <dbReference type="Proteomes" id="UP000054560"/>
    </source>
</evidence>
<sequence>IALKMSKKRRHKDAQRMVEEVTLQMTLQDHPYIALAYGAFTAPCGRPTSVQVRDSDVCGYRVHQHLIKPTTGTCNGYL</sequence>
<accession>A0A0L0EZD4</accession>